<dbReference type="RefSeq" id="WP_262430031.1">
    <property type="nucleotide sequence ID" value="NZ_JACRTG010000023.1"/>
</dbReference>
<organism evidence="1 2">
    <name type="scientific">Paratissierella segnis</name>
    <dbReference type="NCBI Taxonomy" id="2763679"/>
    <lineage>
        <taxon>Bacteria</taxon>
        <taxon>Bacillati</taxon>
        <taxon>Bacillota</taxon>
        <taxon>Tissierellia</taxon>
        <taxon>Tissierellales</taxon>
        <taxon>Tissierellaceae</taxon>
        <taxon>Paratissierella</taxon>
    </lineage>
</organism>
<protein>
    <submittedName>
        <fullName evidence="1">Uncharacterized protein</fullName>
    </submittedName>
</protein>
<gene>
    <name evidence="1" type="ORF">H8707_10080</name>
</gene>
<sequence length="349" mass="38639">MLLNLIKDKYKTISIVGMSKNSGKTVALNHLINEAEKSKIPIGITSIGRDGEFKDIITELEKPRIYVDKGTIIASTEELLKLGSAEIEILRTTDFRTPLGNIIIGKVKSNGNIEIGGPQTLAEMKEIIDIMHCLGAEIVIMDGALDRRSSAAPTISEATILSTGAVLSRDMNKVVEQTLHAVKLFNLPAIEDKRVRDIMSNSMNENKIELIDKNLNVNTLSLPTAIGGGKNIGGRIKDDSKYLVIPGSLVKDTIEDIIYTTKRFKYIDIVVNDGTKIFIDYRDFIRFQRLGVKIKVLHPIDLIGITVNPYSPTGYSFDPIEFLEKMQAKIKDIPIVDCESELCIVHCAL</sequence>
<dbReference type="EMBL" id="JACRTG010000023">
    <property type="protein sequence ID" value="MBC8588577.1"/>
    <property type="molecule type" value="Genomic_DNA"/>
</dbReference>
<accession>A0A926EY05</accession>
<dbReference type="AlphaFoldDB" id="A0A926EY05"/>
<reference evidence="1" key="1">
    <citation type="submission" date="2020-08" db="EMBL/GenBank/DDBJ databases">
        <title>Genome public.</title>
        <authorList>
            <person name="Liu C."/>
            <person name="Sun Q."/>
        </authorList>
    </citation>
    <scope>NUCLEOTIDE SEQUENCE</scope>
    <source>
        <strain evidence="1">BX21</strain>
    </source>
</reference>
<comment type="caution">
    <text evidence="1">The sequence shown here is derived from an EMBL/GenBank/DDBJ whole genome shotgun (WGS) entry which is preliminary data.</text>
</comment>
<evidence type="ECO:0000313" key="1">
    <source>
        <dbReference type="EMBL" id="MBC8588577.1"/>
    </source>
</evidence>
<keyword evidence="2" id="KW-1185">Reference proteome</keyword>
<proteinExistence type="predicted"/>
<dbReference type="Proteomes" id="UP000601171">
    <property type="component" value="Unassembled WGS sequence"/>
</dbReference>
<evidence type="ECO:0000313" key="2">
    <source>
        <dbReference type="Proteomes" id="UP000601171"/>
    </source>
</evidence>
<name>A0A926EY05_9FIRM</name>